<reference evidence="2 3" key="1">
    <citation type="submission" date="2024-01" db="EMBL/GenBank/DDBJ databases">
        <title>The genomes of 5 underutilized Papilionoideae crops provide insights into root nodulation and disease resistanc.</title>
        <authorList>
            <person name="Jiang F."/>
        </authorList>
    </citation>
    <scope>NUCLEOTIDE SEQUENCE [LARGE SCALE GENOMIC DNA]</scope>
    <source>
        <strain evidence="2">DUOXIRENSHENG_FW03</strain>
        <tissue evidence="2">Leaves</tissue>
    </source>
</reference>
<dbReference type="InterPro" id="IPR036047">
    <property type="entry name" value="F-box-like_dom_sf"/>
</dbReference>
<dbReference type="PANTHER" id="PTHR31672">
    <property type="entry name" value="BNACNNG10540D PROTEIN"/>
    <property type="match status" value="1"/>
</dbReference>
<dbReference type="PROSITE" id="PS50181">
    <property type="entry name" value="FBOX"/>
    <property type="match status" value="1"/>
</dbReference>
<evidence type="ECO:0000313" key="3">
    <source>
        <dbReference type="Proteomes" id="UP001386955"/>
    </source>
</evidence>
<dbReference type="EMBL" id="JAYMYS010000005">
    <property type="protein sequence ID" value="KAK7391198.1"/>
    <property type="molecule type" value="Genomic_DNA"/>
</dbReference>
<dbReference type="NCBIfam" id="TIGR01640">
    <property type="entry name" value="F_box_assoc_1"/>
    <property type="match status" value="1"/>
</dbReference>
<dbReference type="InterPro" id="IPR001810">
    <property type="entry name" value="F-box_dom"/>
</dbReference>
<dbReference type="InterPro" id="IPR050796">
    <property type="entry name" value="SCF_F-box_component"/>
</dbReference>
<organism evidence="2 3">
    <name type="scientific">Psophocarpus tetragonolobus</name>
    <name type="common">Winged bean</name>
    <name type="synonym">Dolichos tetragonolobus</name>
    <dbReference type="NCBI Taxonomy" id="3891"/>
    <lineage>
        <taxon>Eukaryota</taxon>
        <taxon>Viridiplantae</taxon>
        <taxon>Streptophyta</taxon>
        <taxon>Embryophyta</taxon>
        <taxon>Tracheophyta</taxon>
        <taxon>Spermatophyta</taxon>
        <taxon>Magnoliopsida</taxon>
        <taxon>eudicotyledons</taxon>
        <taxon>Gunneridae</taxon>
        <taxon>Pentapetalae</taxon>
        <taxon>rosids</taxon>
        <taxon>fabids</taxon>
        <taxon>Fabales</taxon>
        <taxon>Fabaceae</taxon>
        <taxon>Papilionoideae</taxon>
        <taxon>50 kb inversion clade</taxon>
        <taxon>NPAAA clade</taxon>
        <taxon>indigoferoid/millettioid clade</taxon>
        <taxon>Phaseoleae</taxon>
        <taxon>Psophocarpus</taxon>
    </lineage>
</organism>
<accession>A0AAN9S7T9</accession>
<keyword evidence="3" id="KW-1185">Reference proteome</keyword>
<dbReference type="Pfam" id="PF00646">
    <property type="entry name" value="F-box"/>
    <property type="match status" value="1"/>
</dbReference>
<evidence type="ECO:0000259" key="1">
    <source>
        <dbReference type="PROSITE" id="PS50181"/>
    </source>
</evidence>
<dbReference type="CDD" id="cd22157">
    <property type="entry name" value="F-box_AtFBW1-like"/>
    <property type="match status" value="1"/>
</dbReference>
<dbReference type="SUPFAM" id="SSF81383">
    <property type="entry name" value="F-box domain"/>
    <property type="match status" value="1"/>
</dbReference>
<dbReference type="InterPro" id="IPR006527">
    <property type="entry name" value="F-box-assoc_dom_typ1"/>
</dbReference>
<dbReference type="Proteomes" id="UP001386955">
    <property type="component" value="Unassembled WGS sequence"/>
</dbReference>
<feature type="domain" description="F-box" evidence="1">
    <location>
        <begin position="8"/>
        <end position="53"/>
    </location>
</feature>
<comment type="caution">
    <text evidence="2">The sequence shown here is derived from an EMBL/GenBank/DDBJ whole genome shotgun (WGS) entry which is preliminary data.</text>
</comment>
<gene>
    <name evidence="2" type="ORF">VNO78_19610</name>
</gene>
<proteinExistence type="predicted"/>
<dbReference type="Pfam" id="PF07734">
    <property type="entry name" value="FBA_1"/>
    <property type="match status" value="1"/>
</dbReference>
<evidence type="ECO:0000313" key="2">
    <source>
        <dbReference type="EMBL" id="KAK7391198.1"/>
    </source>
</evidence>
<dbReference type="InterPro" id="IPR017451">
    <property type="entry name" value="F-box-assoc_interact_dom"/>
</dbReference>
<dbReference type="SMART" id="SM00256">
    <property type="entry name" value="FBOX"/>
    <property type="match status" value="1"/>
</dbReference>
<name>A0AAN9S7T9_PSOTE</name>
<dbReference type="PANTHER" id="PTHR31672:SF13">
    <property type="entry name" value="F-BOX PROTEIN CPR30-LIKE"/>
    <property type="match status" value="1"/>
</dbReference>
<dbReference type="Gene3D" id="1.20.1280.50">
    <property type="match status" value="1"/>
</dbReference>
<protein>
    <recommendedName>
        <fullName evidence="1">F-box domain-containing protein</fullName>
    </recommendedName>
</protein>
<sequence length="368" mass="42245">MQEMRKVVFPLSRLPEELVLEILLRLPVRSLLQFRSVCKLWKTLIDNPQFAKVHLRTSASHGSTAHLQLASPIVEDSKILSYSVESVFQNPSLPVEGHSYTMDAKYTILGSCNGLLCLSDLYKRHVILLNPSTRLQSQRFPISVLPQPSLSHYGFGYDHVNDKYKLLVADFTQTVTKIYTFGSSSNSNSNSNCCRVIQNFPCHLTKRAGKFVSGTLNWMAKREEHGCERRMILSFDLGKETYGEVLLPEGERDRICSPLLDVLHCCLCVCFSDCKKGHWVVWLMKEYGVHHSWTKLMVIPYINHGIIRWSYMFAPLCISENSVLLLKTKSSRLALYHFNHDRMNYLRIVGPLGFDFHLYHQSLISPLF</sequence>
<dbReference type="AlphaFoldDB" id="A0AAN9S7T9"/>